<dbReference type="InterPro" id="IPR055140">
    <property type="entry name" value="Thiolase_C_2"/>
</dbReference>
<feature type="domain" description="Thiolase N-terminal" evidence="1">
    <location>
        <begin position="13"/>
        <end position="229"/>
    </location>
</feature>
<dbReference type="SUPFAM" id="SSF53901">
    <property type="entry name" value="Thiolase-like"/>
    <property type="match status" value="1"/>
</dbReference>
<dbReference type="EMBL" id="QXIS01000012">
    <property type="protein sequence ID" value="RIE06428.1"/>
    <property type="molecule type" value="Genomic_DNA"/>
</dbReference>
<proteinExistence type="predicted"/>
<dbReference type="PIRSF" id="PIRSF000429">
    <property type="entry name" value="Ac-CoA_Ac_transf"/>
    <property type="match status" value="1"/>
</dbReference>
<dbReference type="GO" id="GO:0003988">
    <property type="term" value="F:acetyl-CoA C-acyltransferase activity"/>
    <property type="evidence" value="ECO:0007669"/>
    <property type="project" value="UniProtKB-ARBA"/>
</dbReference>
<accession>A0A398D101</accession>
<dbReference type="NCBIfam" id="NF005704">
    <property type="entry name" value="PRK07516.1"/>
    <property type="match status" value="1"/>
</dbReference>
<evidence type="ECO:0000313" key="3">
    <source>
        <dbReference type="EMBL" id="RIE06428.1"/>
    </source>
</evidence>
<dbReference type="Gene3D" id="3.40.47.10">
    <property type="match status" value="1"/>
</dbReference>
<gene>
    <name evidence="3" type="ORF">SMC7_02140</name>
</gene>
<keyword evidence="4" id="KW-1185">Reference proteome</keyword>
<dbReference type="PANTHER" id="PTHR42870">
    <property type="entry name" value="ACETYL-COA C-ACETYLTRANSFERASE"/>
    <property type="match status" value="1"/>
</dbReference>
<feature type="domain" description="Thiolase C-terminal" evidence="2">
    <location>
        <begin position="252"/>
        <end position="394"/>
    </location>
</feature>
<dbReference type="OrthoDB" id="9790314at2"/>
<dbReference type="CDD" id="cd00829">
    <property type="entry name" value="SCP-x_thiolase"/>
    <property type="match status" value="1"/>
</dbReference>
<evidence type="ECO:0000313" key="4">
    <source>
        <dbReference type="Proteomes" id="UP000266328"/>
    </source>
</evidence>
<dbReference type="InterPro" id="IPR002155">
    <property type="entry name" value="Thiolase"/>
</dbReference>
<dbReference type="AlphaFoldDB" id="A0A398D101"/>
<evidence type="ECO:0000259" key="2">
    <source>
        <dbReference type="Pfam" id="PF22691"/>
    </source>
</evidence>
<name>A0A398D101_9BACT</name>
<sequence length="396" mass="42270">MSVGILGSYCSKCGKLETKSVYDLITDAGRGAIADAQIDPRDIDGVWVGNFSSGSFNNQEHLAPWAVEIDPALLYKPCVKEEAACASGSAAVRAARLAIGAGEARFVLVIGVEKMTSLDRDGVTHALAMASYWPEEGSKGMTFPGLFGMWSKAYREHYGYSDDQMDLWQGMVHAKNRDNATHNELAHMYTKPSSLEFALHVSEKNPLVADPLKLTDCSLVSDGAAAMVLGPVEDVKALKQNVVEISSQVLVTDHMQSSKRELWHNVAGRMAVESAYRKAGITVSDVDCAEVHDCFTINELLSYEAMGLCAEGDGGRLIERGDVVQPDGGCPINLSGGLIGKGHPVGATGVSMHVYVARQLEGRPLGLGAKNPEVGVVMNVGGSNVSNFASVLKRVK</sequence>
<evidence type="ECO:0000259" key="1">
    <source>
        <dbReference type="Pfam" id="PF00108"/>
    </source>
</evidence>
<comment type="caution">
    <text evidence="3">The sequence shown here is derived from an EMBL/GenBank/DDBJ whole genome shotgun (WGS) entry which is preliminary data.</text>
</comment>
<reference evidence="3 4" key="1">
    <citation type="submission" date="2018-09" db="EMBL/GenBank/DDBJ databases">
        <title>Discovery and Ecogenomic Context for Candidatus Cryosericales, a Global Caldiserica Order Active in Thawing Permafrost.</title>
        <authorList>
            <person name="Martinez M.A."/>
            <person name="Woodcroft B.J."/>
            <person name="Ignacio Espinoza J.C."/>
            <person name="Zayed A."/>
            <person name="Singleton C.M."/>
            <person name="Boyd J."/>
            <person name="Li Y.-F."/>
            <person name="Purvine S."/>
            <person name="Maughan H."/>
            <person name="Hodgkins S.B."/>
            <person name="Anderson D."/>
            <person name="Sederholm M."/>
            <person name="Temperton B."/>
            <person name="Saleska S.R."/>
            <person name="Tyson G.W."/>
            <person name="Rich V.I."/>
        </authorList>
    </citation>
    <scope>NUCLEOTIDE SEQUENCE [LARGE SCALE GENOMIC DNA]</scope>
    <source>
        <strain evidence="3 4">SMC7</strain>
    </source>
</reference>
<dbReference type="InterPro" id="IPR020616">
    <property type="entry name" value="Thiolase_N"/>
</dbReference>
<dbReference type="PANTHER" id="PTHR42870:SF1">
    <property type="entry name" value="NON-SPECIFIC LIPID-TRANSFER PROTEIN-LIKE 2"/>
    <property type="match status" value="1"/>
</dbReference>
<dbReference type="Proteomes" id="UP000266328">
    <property type="component" value="Unassembled WGS sequence"/>
</dbReference>
<dbReference type="Pfam" id="PF00108">
    <property type="entry name" value="Thiolase_N"/>
    <property type="match status" value="1"/>
</dbReference>
<dbReference type="RefSeq" id="WP_119088736.1">
    <property type="nucleotide sequence ID" value="NZ_QXIS01000012.1"/>
</dbReference>
<protein>
    <submittedName>
        <fullName evidence="3">Thiolase domain-containing protein</fullName>
    </submittedName>
</protein>
<organism evidence="3 4">
    <name type="scientific">Candidatus Cryosericum terrychapinii</name>
    <dbReference type="NCBI Taxonomy" id="2290919"/>
    <lineage>
        <taxon>Bacteria</taxon>
        <taxon>Pseudomonadati</taxon>
        <taxon>Caldisericota/Cryosericota group</taxon>
        <taxon>Candidatus Cryosericota</taxon>
        <taxon>Candidatus Cryosericia</taxon>
        <taxon>Candidatus Cryosericales</taxon>
        <taxon>Candidatus Cryosericaceae</taxon>
        <taxon>Candidatus Cryosericum</taxon>
    </lineage>
</organism>
<dbReference type="InterPro" id="IPR016039">
    <property type="entry name" value="Thiolase-like"/>
</dbReference>
<dbReference type="Pfam" id="PF22691">
    <property type="entry name" value="Thiolase_C_1"/>
    <property type="match status" value="1"/>
</dbReference>